<keyword evidence="2" id="KW-1185">Reference proteome</keyword>
<organism evidence="1 2">
    <name type="scientific">Citrus sinensis</name>
    <name type="common">Sweet orange</name>
    <name type="synonym">Citrus aurantium var. sinensis</name>
    <dbReference type="NCBI Taxonomy" id="2711"/>
    <lineage>
        <taxon>Eukaryota</taxon>
        <taxon>Viridiplantae</taxon>
        <taxon>Streptophyta</taxon>
        <taxon>Embryophyta</taxon>
        <taxon>Tracheophyta</taxon>
        <taxon>Spermatophyta</taxon>
        <taxon>Magnoliopsida</taxon>
        <taxon>eudicotyledons</taxon>
        <taxon>Gunneridae</taxon>
        <taxon>Pentapetalae</taxon>
        <taxon>rosids</taxon>
        <taxon>malvids</taxon>
        <taxon>Sapindales</taxon>
        <taxon>Rutaceae</taxon>
        <taxon>Aurantioideae</taxon>
        <taxon>Citrus</taxon>
    </lineage>
</organism>
<proteinExistence type="predicted"/>
<dbReference type="EMBL" id="CM039178">
    <property type="protein sequence ID" value="KAH9677819.1"/>
    <property type="molecule type" value="Genomic_DNA"/>
</dbReference>
<protein>
    <submittedName>
        <fullName evidence="1">RNA polymerase III subunit C3</fullName>
    </submittedName>
</protein>
<sequence length="378" mass="43173">MPISEEEGPARKKGSKSAKKIGEPETIEQQVVEAALPMEAMRFSVVTNVESDVGEKEKNSNNVTPGEKVSRNTVIQTCNFYSCFHLRFCILQRKHDVLELDECGVADEQSVVYRANFEGFIRRLRHKGCIDHVRAHLDDGAANVLSAMLQATSSAEKKVKTKNSVPLSLSSIYEEVIKSEAGRNMTLDHVRASLVQLGELSFVDASSDSYSIDFEKIIEIAQNEEVESVVSKRYGRDAYRIFRLLSKSGRLLETDKISDTTFVEKKDAPKILYKLWKDGYLLMEKLVVTGARQSQFLLWKVNRQILWKHVLDEMFHAALNLSLRVSYELDREKELLNLPADKRTGPLQDRYNRIRKVRILLESSQMKLDDAILLFHDF</sequence>
<gene>
    <name evidence="1" type="ORF">KPL71_025489</name>
</gene>
<evidence type="ECO:0000313" key="1">
    <source>
        <dbReference type="EMBL" id="KAH9677819.1"/>
    </source>
</evidence>
<accession>A0ACB8HSS2</accession>
<name>A0ACB8HSS2_CITSI</name>
<comment type="caution">
    <text evidence="1">The sequence shown here is derived from an EMBL/GenBank/DDBJ whole genome shotgun (WGS) entry which is preliminary data.</text>
</comment>
<dbReference type="Proteomes" id="UP000829398">
    <property type="component" value="Chromosome 9"/>
</dbReference>
<evidence type="ECO:0000313" key="2">
    <source>
        <dbReference type="Proteomes" id="UP000829398"/>
    </source>
</evidence>
<reference evidence="2" key="1">
    <citation type="journal article" date="2023" name="Hortic. Res.">
        <title>A chromosome-level phased genome enabling allele-level studies in sweet orange: a case study on citrus Huanglongbing tolerance.</title>
        <authorList>
            <person name="Wu B."/>
            <person name="Yu Q."/>
            <person name="Deng Z."/>
            <person name="Duan Y."/>
            <person name="Luo F."/>
            <person name="Gmitter F. Jr."/>
        </authorList>
    </citation>
    <scope>NUCLEOTIDE SEQUENCE [LARGE SCALE GENOMIC DNA]</scope>
    <source>
        <strain evidence="2">cv. Valencia</strain>
    </source>
</reference>